<dbReference type="AlphaFoldDB" id="A0A0M6Y8Q6"/>
<keyword evidence="2" id="KW-1185">Reference proteome</keyword>
<dbReference type="KEGG" id="lagg:B0E33_12215"/>
<dbReference type="EMBL" id="CXST01000003">
    <property type="protein sequence ID" value="CTQ46476.1"/>
    <property type="molecule type" value="Genomic_DNA"/>
</dbReference>
<protein>
    <recommendedName>
        <fullName evidence="3">DUF1127 domain-containing protein</fullName>
    </recommendedName>
</protein>
<sequence>MAFDLLTGFVRDFRASRKVAGEIARMNHLNDAQLADLGLERSEITSRAFARHFKRR</sequence>
<name>A0A0M6Y8Q6_9HYPH</name>
<evidence type="ECO:0000313" key="2">
    <source>
        <dbReference type="Proteomes" id="UP000048926"/>
    </source>
</evidence>
<proteinExistence type="predicted"/>
<accession>A0A0M6Y8Q6</accession>
<evidence type="ECO:0008006" key="3">
    <source>
        <dbReference type="Google" id="ProtNLM"/>
    </source>
</evidence>
<gene>
    <name evidence="1" type="ORF">LAL4801_04935</name>
</gene>
<dbReference type="RefSeq" id="WP_023002439.1">
    <property type="nucleotide sequence ID" value="NZ_CP045617.1"/>
</dbReference>
<dbReference type="OrthoDB" id="7679260at2"/>
<organism evidence="1 2">
    <name type="scientific">Roseibium aggregatum</name>
    <dbReference type="NCBI Taxonomy" id="187304"/>
    <lineage>
        <taxon>Bacteria</taxon>
        <taxon>Pseudomonadati</taxon>
        <taxon>Pseudomonadota</taxon>
        <taxon>Alphaproteobacteria</taxon>
        <taxon>Hyphomicrobiales</taxon>
        <taxon>Stappiaceae</taxon>
        <taxon>Roseibium</taxon>
    </lineage>
</organism>
<evidence type="ECO:0000313" key="1">
    <source>
        <dbReference type="EMBL" id="CTQ46476.1"/>
    </source>
</evidence>
<dbReference type="Proteomes" id="UP000048926">
    <property type="component" value="Unassembled WGS sequence"/>
</dbReference>
<reference evidence="2" key="1">
    <citation type="submission" date="2015-07" db="EMBL/GenBank/DDBJ databases">
        <authorList>
            <person name="Rodrigo-Torres Lidia"/>
            <person name="Arahal R.David."/>
        </authorList>
    </citation>
    <scope>NUCLEOTIDE SEQUENCE [LARGE SCALE GENOMIC DNA]</scope>
    <source>
        <strain evidence="2">CECT 4801</strain>
    </source>
</reference>